<comment type="caution">
    <text evidence="2">The sequence shown here is derived from an EMBL/GenBank/DDBJ whole genome shotgun (WGS) entry which is preliminary data.</text>
</comment>
<evidence type="ECO:0000256" key="1">
    <source>
        <dbReference type="SAM" id="MobiDB-lite"/>
    </source>
</evidence>
<protein>
    <submittedName>
        <fullName evidence="2">Uncharacterized protein</fullName>
    </submittedName>
</protein>
<gene>
    <name evidence="2" type="ORF">CEV32_0007</name>
</gene>
<organism evidence="2 3">
    <name type="scientific">Brucella rhizosphaerae</name>
    <dbReference type="NCBI Taxonomy" id="571254"/>
    <lineage>
        <taxon>Bacteria</taxon>
        <taxon>Pseudomonadati</taxon>
        <taxon>Pseudomonadota</taxon>
        <taxon>Alphaproteobacteria</taxon>
        <taxon>Hyphomicrobiales</taxon>
        <taxon>Brucellaceae</taxon>
        <taxon>Brucella/Ochrobactrum group</taxon>
        <taxon>Brucella</taxon>
    </lineage>
</organism>
<feature type="region of interest" description="Disordered" evidence="1">
    <location>
        <begin position="1"/>
        <end position="29"/>
    </location>
</feature>
<dbReference type="AlphaFoldDB" id="A0A256FGM9"/>
<evidence type="ECO:0000313" key="3">
    <source>
        <dbReference type="Proteomes" id="UP000216345"/>
    </source>
</evidence>
<feature type="compositionally biased region" description="Polar residues" evidence="1">
    <location>
        <begin position="17"/>
        <end position="28"/>
    </location>
</feature>
<proteinExistence type="predicted"/>
<dbReference type="Proteomes" id="UP000216345">
    <property type="component" value="Unassembled WGS sequence"/>
</dbReference>
<evidence type="ECO:0000313" key="2">
    <source>
        <dbReference type="EMBL" id="OYR14015.1"/>
    </source>
</evidence>
<accession>A0A256FGM9</accession>
<dbReference type="EMBL" id="NNRK01000026">
    <property type="protein sequence ID" value="OYR14015.1"/>
    <property type="molecule type" value="Genomic_DNA"/>
</dbReference>
<reference evidence="2 3" key="1">
    <citation type="submission" date="2017-07" db="EMBL/GenBank/DDBJ databases">
        <title>Phylogenetic study on the rhizospheric bacterium Ochrobactrum sp. A44.</title>
        <authorList>
            <person name="Krzyzanowska D.M."/>
            <person name="Ossowicki A."/>
            <person name="Rajewska M."/>
            <person name="Maciag T."/>
            <person name="Kaczynski Z."/>
            <person name="Czerwicka M."/>
            <person name="Jafra S."/>
        </authorList>
    </citation>
    <scope>NUCLEOTIDE SEQUENCE [LARGE SCALE GENOMIC DNA]</scope>
    <source>
        <strain evidence="2 3">PR17</strain>
    </source>
</reference>
<name>A0A256FGM9_9HYPH</name>
<keyword evidence="3" id="KW-1185">Reference proteome</keyword>
<feature type="compositionally biased region" description="Basic and acidic residues" evidence="1">
    <location>
        <begin position="1"/>
        <end position="15"/>
    </location>
</feature>
<sequence>MPEMKTLSHERERKNHSTGQNFQPQSAFFSERSDRNTLYKFV</sequence>